<dbReference type="EMBL" id="JAUSUA010000007">
    <property type="protein sequence ID" value="MDQ0208946.1"/>
    <property type="molecule type" value="Genomic_DNA"/>
</dbReference>
<comment type="caution">
    <text evidence="1">The sequence shown here is derived from an EMBL/GenBank/DDBJ whole genome shotgun (WGS) entry which is preliminary data.</text>
</comment>
<keyword evidence="2" id="KW-1185">Reference proteome</keyword>
<sequence>MFKWLKSILSDDNSAKNNEVASTEVEPVEPAIKTTPFKDEAINRMTFNAKGSFLDDVQKTIKKLIKQYKEEDEYFSSNYEGLTAKEIKEEYFGEKIYQYGASSFYMGSLVDEPDNKFDTNAIKIYLVDSTGSEYFIGYVPKELCDEVKEKRSNYEYYIATGITGGKYKKAVYSDDGDEEICKGEDEYGIKISLSFWEELPLSLKENKAKSNHF</sequence>
<name>A0ABT9YMG7_9BACI</name>
<protein>
    <recommendedName>
        <fullName evidence="3">HIRAN domain-containing protein</fullName>
    </recommendedName>
</protein>
<dbReference type="RefSeq" id="WP_306985408.1">
    <property type="nucleotide sequence ID" value="NZ_JAUSUA010000007.1"/>
</dbReference>
<dbReference type="Proteomes" id="UP001225034">
    <property type="component" value="Unassembled WGS sequence"/>
</dbReference>
<accession>A0ABT9YMG7</accession>
<reference evidence="1 2" key="1">
    <citation type="submission" date="2023-07" db="EMBL/GenBank/DDBJ databases">
        <title>Genomic Encyclopedia of Type Strains, Phase IV (KMG-IV): sequencing the most valuable type-strain genomes for metagenomic binning, comparative biology and taxonomic classification.</title>
        <authorList>
            <person name="Goeker M."/>
        </authorList>
    </citation>
    <scope>NUCLEOTIDE SEQUENCE [LARGE SCALE GENOMIC DNA]</scope>
    <source>
        <strain evidence="1 2">DSM 19154</strain>
    </source>
</reference>
<proteinExistence type="predicted"/>
<organism evidence="1 2">
    <name type="scientific">Alkalicoccobacillus murimartini</name>
    <dbReference type="NCBI Taxonomy" id="171685"/>
    <lineage>
        <taxon>Bacteria</taxon>
        <taxon>Bacillati</taxon>
        <taxon>Bacillota</taxon>
        <taxon>Bacilli</taxon>
        <taxon>Bacillales</taxon>
        <taxon>Bacillaceae</taxon>
        <taxon>Alkalicoccobacillus</taxon>
    </lineage>
</organism>
<evidence type="ECO:0000313" key="2">
    <source>
        <dbReference type="Proteomes" id="UP001225034"/>
    </source>
</evidence>
<gene>
    <name evidence="1" type="ORF">J2S05_003770</name>
</gene>
<evidence type="ECO:0000313" key="1">
    <source>
        <dbReference type="EMBL" id="MDQ0208946.1"/>
    </source>
</evidence>
<dbReference type="Gene3D" id="3.30.70.2330">
    <property type="match status" value="1"/>
</dbReference>
<evidence type="ECO:0008006" key="3">
    <source>
        <dbReference type="Google" id="ProtNLM"/>
    </source>
</evidence>